<feature type="transmembrane region" description="Helical" evidence="2">
    <location>
        <begin position="64"/>
        <end position="82"/>
    </location>
</feature>
<dbReference type="PANTHER" id="PTHR23028">
    <property type="entry name" value="ACETYLTRANSFERASE"/>
    <property type="match status" value="1"/>
</dbReference>
<evidence type="ECO:0000259" key="3">
    <source>
        <dbReference type="Pfam" id="PF01757"/>
    </source>
</evidence>
<dbReference type="RefSeq" id="WP_353565310.1">
    <property type="nucleotide sequence ID" value="NZ_BAABRI010000002.1"/>
</dbReference>
<feature type="transmembrane region" description="Helical" evidence="2">
    <location>
        <begin position="191"/>
        <end position="212"/>
    </location>
</feature>
<feature type="transmembrane region" description="Helical" evidence="2">
    <location>
        <begin position="224"/>
        <end position="244"/>
    </location>
</feature>
<evidence type="ECO:0000256" key="2">
    <source>
        <dbReference type="SAM" id="Phobius"/>
    </source>
</evidence>
<evidence type="ECO:0000313" key="4">
    <source>
        <dbReference type="EMBL" id="GAA5481153.1"/>
    </source>
</evidence>
<comment type="caution">
    <text evidence="4">The sequence shown here is derived from an EMBL/GenBank/DDBJ whole genome shotgun (WGS) entry which is preliminary data.</text>
</comment>
<feature type="transmembrane region" description="Helical" evidence="2">
    <location>
        <begin position="35"/>
        <end position="52"/>
    </location>
</feature>
<feature type="transmembrane region" description="Helical" evidence="2">
    <location>
        <begin position="251"/>
        <end position="270"/>
    </location>
</feature>
<accession>A0ABP9UHL3</accession>
<dbReference type="InterPro" id="IPR050879">
    <property type="entry name" value="Acyltransferase_3"/>
</dbReference>
<dbReference type="Proteomes" id="UP001476282">
    <property type="component" value="Unassembled WGS sequence"/>
</dbReference>
<dbReference type="EMBL" id="BAABRI010000002">
    <property type="protein sequence ID" value="GAA5481153.1"/>
    <property type="molecule type" value="Genomic_DNA"/>
</dbReference>
<name>A0ABP9UHL3_9BACT</name>
<dbReference type="InterPro" id="IPR002656">
    <property type="entry name" value="Acyl_transf_3_dom"/>
</dbReference>
<evidence type="ECO:0000313" key="5">
    <source>
        <dbReference type="Proteomes" id="UP001476282"/>
    </source>
</evidence>
<dbReference type="Pfam" id="PF01757">
    <property type="entry name" value="Acyl_transf_3"/>
    <property type="match status" value="1"/>
</dbReference>
<proteinExistence type="predicted"/>
<keyword evidence="2" id="KW-0812">Transmembrane</keyword>
<gene>
    <name evidence="4" type="ORF">Hsar01_00360</name>
</gene>
<feature type="transmembrane region" description="Helical" evidence="2">
    <location>
        <begin position="341"/>
        <end position="362"/>
    </location>
</feature>
<dbReference type="PANTHER" id="PTHR23028:SF53">
    <property type="entry name" value="ACYL_TRANSF_3 DOMAIN-CONTAINING PROTEIN"/>
    <property type="match status" value="1"/>
</dbReference>
<feature type="region of interest" description="Disordered" evidence="1">
    <location>
        <begin position="1"/>
        <end position="20"/>
    </location>
</feature>
<feature type="transmembrane region" description="Helical" evidence="2">
    <location>
        <begin position="301"/>
        <end position="321"/>
    </location>
</feature>
<sequence>MAEAGIRNTKMVEPETTGSAKVATPPKRFAYIDELRGLAVLLVVFVHVGYYLDESLLITRVSRYGQYGVQLFFMLSAFTLCHSMDRLPGLSRGDYRAFFVKRFFRIAPLYYAALVGYTAYSIASHRLFGKTPWTEPADYSAAGFLTNLTFTNGLWPPAVNQVVPGGWSIGCEFLFYAIFPFLFFATRKRPAVLVAVAGGAVALSATLPWLLAPLGWRETPGNDTFYYYSIINQLPCFMVGMLYFHFRERRGFAAGALALGLPALVALALIHEQQGWWIITPLIAGVMFTAVAIAAEKLPRLMLLAHIGECSFSIYLVHFIVTWNLGVLCLRKLPQFADNTLSAIGLYLVVTAISFGISRLTYRFVELPFISLGHKVAGSIKKSERLE</sequence>
<protein>
    <recommendedName>
        <fullName evidence="3">Acyltransferase 3 domain-containing protein</fullName>
    </recommendedName>
</protein>
<evidence type="ECO:0000256" key="1">
    <source>
        <dbReference type="SAM" id="MobiDB-lite"/>
    </source>
</evidence>
<feature type="domain" description="Acyltransferase 3" evidence="3">
    <location>
        <begin position="30"/>
        <end position="358"/>
    </location>
</feature>
<feature type="transmembrane region" description="Helical" evidence="2">
    <location>
        <begin position="276"/>
        <end position="294"/>
    </location>
</feature>
<keyword evidence="5" id="KW-1185">Reference proteome</keyword>
<reference evidence="4 5" key="1">
    <citation type="submission" date="2024-02" db="EMBL/GenBank/DDBJ databases">
        <title>Haloferula sargassicola NBRC 104335.</title>
        <authorList>
            <person name="Ichikawa N."/>
            <person name="Katano-Makiyama Y."/>
            <person name="Hidaka K."/>
        </authorList>
    </citation>
    <scope>NUCLEOTIDE SEQUENCE [LARGE SCALE GENOMIC DNA]</scope>
    <source>
        <strain evidence="4 5">NBRC 104335</strain>
    </source>
</reference>
<feature type="transmembrane region" description="Helical" evidence="2">
    <location>
        <begin position="165"/>
        <end position="184"/>
    </location>
</feature>
<organism evidence="4 5">
    <name type="scientific">Haloferula sargassicola</name>
    <dbReference type="NCBI Taxonomy" id="490096"/>
    <lineage>
        <taxon>Bacteria</taxon>
        <taxon>Pseudomonadati</taxon>
        <taxon>Verrucomicrobiota</taxon>
        <taxon>Verrucomicrobiia</taxon>
        <taxon>Verrucomicrobiales</taxon>
        <taxon>Verrucomicrobiaceae</taxon>
        <taxon>Haloferula</taxon>
    </lineage>
</organism>
<keyword evidence="2" id="KW-1133">Transmembrane helix</keyword>
<keyword evidence="2" id="KW-0472">Membrane</keyword>
<feature type="transmembrane region" description="Helical" evidence="2">
    <location>
        <begin position="103"/>
        <end position="123"/>
    </location>
</feature>